<feature type="chain" id="PRO_5040328654" evidence="2">
    <location>
        <begin position="25"/>
        <end position="274"/>
    </location>
</feature>
<evidence type="ECO:0000313" key="3">
    <source>
        <dbReference type="EMBL" id="MBW0508040.1"/>
    </source>
</evidence>
<name>A0A9Q3DVW7_9BASI</name>
<reference evidence="3" key="1">
    <citation type="submission" date="2021-03" db="EMBL/GenBank/DDBJ databases">
        <title>Draft genome sequence of rust myrtle Austropuccinia psidii MF-1, a brazilian biotype.</title>
        <authorList>
            <person name="Quecine M.C."/>
            <person name="Pachon D.M.R."/>
            <person name="Bonatelli M.L."/>
            <person name="Correr F.H."/>
            <person name="Franceschini L.M."/>
            <person name="Leite T.F."/>
            <person name="Margarido G.R.A."/>
            <person name="Almeida C.A."/>
            <person name="Ferrarezi J.A."/>
            <person name="Labate C.A."/>
        </authorList>
    </citation>
    <scope>NUCLEOTIDE SEQUENCE</scope>
    <source>
        <strain evidence="3">MF-1</strain>
    </source>
</reference>
<comment type="caution">
    <text evidence="3">The sequence shown here is derived from an EMBL/GenBank/DDBJ whole genome shotgun (WGS) entry which is preliminary data.</text>
</comment>
<gene>
    <name evidence="3" type="ORF">O181_047755</name>
</gene>
<organism evidence="3 4">
    <name type="scientific">Austropuccinia psidii MF-1</name>
    <dbReference type="NCBI Taxonomy" id="1389203"/>
    <lineage>
        <taxon>Eukaryota</taxon>
        <taxon>Fungi</taxon>
        <taxon>Dikarya</taxon>
        <taxon>Basidiomycota</taxon>
        <taxon>Pucciniomycotina</taxon>
        <taxon>Pucciniomycetes</taxon>
        <taxon>Pucciniales</taxon>
        <taxon>Sphaerophragmiaceae</taxon>
        <taxon>Austropuccinia</taxon>
    </lineage>
</organism>
<feature type="compositionally biased region" description="Acidic residues" evidence="1">
    <location>
        <begin position="249"/>
        <end position="260"/>
    </location>
</feature>
<evidence type="ECO:0000256" key="1">
    <source>
        <dbReference type="SAM" id="MobiDB-lite"/>
    </source>
</evidence>
<keyword evidence="2" id="KW-0732">Signal</keyword>
<proteinExistence type="predicted"/>
<dbReference type="AlphaFoldDB" id="A0A9Q3DVW7"/>
<dbReference type="EMBL" id="AVOT02020079">
    <property type="protein sequence ID" value="MBW0508040.1"/>
    <property type="molecule type" value="Genomic_DNA"/>
</dbReference>
<accession>A0A9Q3DVW7</accession>
<dbReference type="Proteomes" id="UP000765509">
    <property type="component" value="Unassembled WGS sequence"/>
</dbReference>
<feature type="signal peptide" evidence="2">
    <location>
        <begin position="1"/>
        <end position="24"/>
    </location>
</feature>
<evidence type="ECO:0000313" key="4">
    <source>
        <dbReference type="Proteomes" id="UP000765509"/>
    </source>
</evidence>
<keyword evidence="4" id="KW-1185">Reference proteome</keyword>
<sequence length="274" mass="30807">MANRTPCGFSWLLGHITLLLEIHGLRPYPAIIGPFCQFSTSATPRPIPLFWAWGFHFVFQGPLEPPAITRAFSPTPLIMGPPAPKARPVPNHKWAHLSPSLAPVSTIPYWPKRNPGTRLATFHQWPLQTTRAHQLSSSKDFPKFRGRPLFHQCTPYQRIQSYSSLKKYNPCYFFILLETLKQTRSQARSQAVLTPTPRAPLDSTPAVPQLRAQYGRRSTIQEGRKRAKNIKFFIRSSLQIPRTFKGPGEDSEEEEEESDGTEGVPAPVGASQGT</sequence>
<feature type="region of interest" description="Disordered" evidence="1">
    <location>
        <begin position="241"/>
        <end position="274"/>
    </location>
</feature>
<evidence type="ECO:0000256" key="2">
    <source>
        <dbReference type="SAM" id="SignalP"/>
    </source>
</evidence>
<protein>
    <submittedName>
        <fullName evidence="3">Uncharacterized protein</fullName>
    </submittedName>
</protein>